<dbReference type="RefSeq" id="WP_273580280.1">
    <property type="nucleotide sequence ID" value="NZ_JAQRFO010000031.1"/>
</dbReference>
<accession>A0ABT5M917</accession>
<evidence type="ECO:0000313" key="1">
    <source>
        <dbReference type="EMBL" id="MDC9622722.1"/>
    </source>
</evidence>
<gene>
    <name evidence="1" type="ORF">PSI22_14030</name>
</gene>
<evidence type="ECO:0000313" key="2">
    <source>
        <dbReference type="Proteomes" id="UP001214757"/>
    </source>
</evidence>
<keyword evidence="2" id="KW-1185">Reference proteome</keyword>
<sequence length="98" mass="11472">MAITPLIELYINTIKDNREINIVDIVDIGAAEFNTTKNNYNSIINSYPFKIYGFEPNPDEFEKLKKIKIQKLHISHMLLEMEVYISFLFSKFRDAPLS</sequence>
<dbReference type="Proteomes" id="UP001214757">
    <property type="component" value="Unassembled WGS sequence"/>
</dbReference>
<name>A0ABT5M917_9GAMM</name>
<dbReference type="EMBL" id="JAQRFO010000031">
    <property type="protein sequence ID" value="MDC9622722.1"/>
    <property type="molecule type" value="Genomic_DNA"/>
</dbReference>
<comment type="caution">
    <text evidence="1">The sequence shown here is derived from an EMBL/GenBank/DDBJ whole genome shotgun (WGS) entry which is preliminary data.</text>
</comment>
<protein>
    <submittedName>
        <fullName evidence="1">Uncharacterized protein</fullName>
    </submittedName>
</protein>
<organism evidence="1 2">
    <name type="scientific">Xenorhabdus aichiensis</name>
    <dbReference type="NCBI Taxonomy" id="3025874"/>
    <lineage>
        <taxon>Bacteria</taxon>
        <taxon>Pseudomonadati</taxon>
        <taxon>Pseudomonadota</taxon>
        <taxon>Gammaproteobacteria</taxon>
        <taxon>Enterobacterales</taxon>
        <taxon>Morganellaceae</taxon>
        <taxon>Xenorhabdus</taxon>
    </lineage>
</organism>
<proteinExistence type="predicted"/>
<reference evidence="1 2" key="1">
    <citation type="submission" date="2023-02" db="EMBL/GenBank/DDBJ databases">
        <title>Entomopathogenic bacteria.</title>
        <authorList>
            <person name="Machado R.A."/>
        </authorList>
    </citation>
    <scope>NUCLEOTIDE SEQUENCE [LARGE SCALE GENOMIC DNA]</scope>
    <source>
        <strain evidence="1 2">XENO-7</strain>
    </source>
</reference>